<evidence type="ECO:0000256" key="6">
    <source>
        <dbReference type="ARBA" id="ARBA00022536"/>
    </source>
</evidence>
<keyword evidence="26" id="KW-1185">Reference proteome</keyword>
<dbReference type="SUPFAM" id="SSF57184">
    <property type="entry name" value="Growth factor receptor domain"/>
    <property type="match status" value="3"/>
</dbReference>
<dbReference type="PROSITE" id="PS50026">
    <property type="entry name" value="EGF_3"/>
    <property type="match status" value="14"/>
</dbReference>
<keyword evidence="7 20" id="KW-0812">Transmembrane</keyword>
<feature type="domain" description="EGF-like" evidence="23">
    <location>
        <begin position="872"/>
        <end position="908"/>
    </location>
</feature>
<keyword evidence="12 20" id="KW-1133">Transmembrane helix</keyword>
<evidence type="ECO:0000259" key="23">
    <source>
        <dbReference type="PROSITE" id="PS50026"/>
    </source>
</evidence>
<dbReference type="FunFam" id="2.10.25.10:FF:000146">
    <property type="entry name" value="Putative neurogenic locus notch"/>
    <property type="match status" value="1"/>
</dbReference>
<keyword evidence="10" id="KW-0106">Calcium</keyword>
<dbReference type="Pfam" id="PF23575">
    <property type="entry name" value="JAG1"/>
    <property type="match status" value="1"/>
</dbReference>
<evidence type="ECO:0000256" key="9">
    <source>
        <dbReference type="ARBA" id="ARBA00022737"/>
    </source>
</evidence>
<dbReference type="InterPro" id="IPR001774">
    <property type="entry name" value="DSL"/>
</dbReference>
<dbReference type="InterPro" id="IPR018097">
    <property type="entry name" value="EGF_Ca-bd_CS"/>
</dbReference>
<evidence type="ECO:0000256" key="19">
    <source>
        <dbReference type="PROSITE-ProRule" id="PRU00377"/>
    </source>
</evidence>
<feature type="disulfide bond" evidence="18">
    <location>
        <begin position="520"/>
        <end position="529"/>
    </location>
</feature>
<comment type="subcellular location">
    <subcellularLocation>
        <location evidence="2">Cell projection</location>
    </subcellularLocation>
    <subcellularLocation>
        <location evidence="1">Cytoplasm</location>
        <location evidence="1">Cytoskeleton</location>
    </subcellularLocation>
    <subcellularLocation>
        <location evidence="3 20">Membrane</location>
        <topology evidence="3 20">Single-pass type I membrane protein</topology>
    </subcellularLocation>
</comment>
<dbReference type="PROSITE" id="PS01186">
    <property type="entry name" value="EGF_2"/>
    <property type="match status" value="9"/>
</dbReference>
<keyword evidence="14 18" id="KW-1015">Disulfide bond</keyword>
<feature type="domain" description="EGF-like" evidence="23">
    <location>
        <begin position="457"/>
        <end position="492"/>
    </location>
</feature>
<evidence type="ECO:0000256" key="3">
    <source>
        <dbReference type="ARBA" id="ARBA00004479"/>
    </source>
</evidence>
<feature type="region of interest" description="Disordered" evidence="21">
    <location>
        <begin position="1270"/>
        <end position="1294"/>
    </location>
</feature>
<dbReference type="GO" id="GO:0042995">
    <property type="term" value="C:cell projection"/>
    <property type="evidence" value="ECO:0007669"/>
    <property type="project" value="UniProtKB-SubCell"/>
</dbReference>
<dbReference type="GO" id="GO:0007219">
    <property type="term" value="P:Notch signaling pathway"/>
    <property type="evidence" value="ECO:0007669"/>
    <property type="project" value="UniProtKB-KW"/>
</dbReference>
<dbReference type="InterPro" id="IPR056986">
    <property type="entry name" value="JAG1_1/2_dom"/>
</dbReference>
<dbReference type="FunFam" id="2.10.25.140:FF:000001">
    <property type="entry name" value="Delta-like protein"/>
    <property type="match status" value="1"/>
</dbReference>
<dbReference type="InterPro" id="IPR001007">
    <property type="entry name" value="VWF_dom"/>
</dbReference>
<feature type="domain" description="EGF-like" evidence="23">
    <location>
        <begin position="343"/>
        <end position="379"/>
    </location>
</feature>
<dbReference type="SMART" id="SM00215">
    <property type="entry name" value="VWC_out"/>
    <property type="match status" value="1"/>
</dbReference>
<dbReference type="SUPFAM" id="SSF57196">
    <property type="entry name" value="EGF/Laminin"/>
    <property type="match status" value="5"/>
</dbReference>
<comment type="caution">
    <text evidence="25">The sequence shown here is derived from an EMBL/GenBank/DDBJ whole genome shotgun (WGS) entry which is preliminary data.</text>
</comment>
<feature type="domain" description="EGF-like" evidence="23">
    <location>
        <begin position="381"/>
        <end position="417"/>
    </location>
</feature>
<dbReference type="PROSITE" id="PS00010">
    <property type="entry name" value="ASX_HYDROXYL"/>
    <property type="match status" value="12"/>
</dbReference>
<dbReference type="CDD" id="cd00054">
    <property type="entry name" value="EGF_CA"/>
    <property type="match status" value="14"/>
</dbReference>
<feature type="compositionally biased region" description="Basic and acidic residues" evidence="21">
    <location>
        <begin position="628"/>
        <end position="680"/>
    </location>
</feature>
<accession>A0A8S3S375</accession>
<dbReference type="FunFam" id="2.10.25.10:FF:000004">
    <property type="entry name" value="Neurogenic locus notch 1"/>
    <property type="match status" value="2"/>
</dbReference>
<feature type="disulfide bond" evidence="18">
    <location>
        <begin position="461"/>
        <end position="471"/>
    </location>
</feature>
<feature type="compositionally biased region" description="Basic and acidic residues" evidence="21">
    <location>
        <begin position="1285"/>
        <end position="1294"/>
    </location>
</feature>
<dbReference type="Gene3D" id="2.10.25.140">
    <property type="match status" value="1"/>
</dbReference>
<evidence type="ECO:0000256" key="15">
    <source>
        <dbReference type="ARBA" id="ARBA00023180"/>
    </source>
</evidence>
<dbReference type="InterPro" id="IPR001881">
    <property type="entry name" value="EGF-like_Ca-bd_dom"/>
</dbReference>
<evidence type="ECO:0000256" key="1">
    <source>
        <dbReference type="ARBA" id="ARBA00004245"/>
    </source>
</evidence>
<dbReference type="GO" id="GO:0016020">
    <property type="term" value="C:membrane"/>
    <property type="evidence" value="ECO:0007669"/>
    <property type="project" value="UniProtKB-SubCell"/>
</dbReference>
<dbReference type="InterPro" id="IPR009030">
    <property type="entry name" value="Growth_fac_rcpt_cys_sf"/>
</dbReference>
<dbReference type="PROSITE" id="PS01187">
    <property type="entry name" value="EGF_CA"/>
    <property type="match status" value="4"/>
</dbReference>
<organism evidence="25 26">
    <name type="scientific">Mytilus edulis</name>
    <name type="common">Blue mussel</name>
    <dbReference type="NCBI Taxonomy" id="6550"/>
    <lineage>
        <taxon>Eukaryota</taxon>
        <taxon>Metazoa</taxon>
        <taxon>Spiralia</taxon>
        <taxon>Lophotrochozoa</taxon>
        <taxon>Mollusca</taxon>
        <taxon>Bivalvia</taxon>
        <taxon>Autobranchia</taxon>
        <taxon>Pteriomorphia</taxon>
        <taxon>Mytilida</taxon>
        <taxon>Mytiloidea</taxon>
        <taxon>Mytilidae</taxon>
        <taxon>Mytilinae</taxon>
        <taxon>Mytilus</taxon>
    </lineage>
</organism>
<evidence type="ECO:0000256" key="14">
    <source>
        <dbReference type="ARBA" id="ARBA00023157"/>
    </source>
</evidence>
<dbReference type="OrthoDB" id="283575at2759"/>
<feature type="domain" description="EGF-like" evidence="23">
    <location>
        <begin position="757"/>
        <end position="793"/>
    </location>
</feature>
<dbReference type="Pfam" id="PF21700">
    <property type="entry name" value="EGF_DL_JAG"/>
    <property type="match status" value="1"/>
</dbReference>
<dbReference type="GO" id="GO:0005856">
    <property type="term" value="C:cytoskeleton"/>
    <property type="evidence" value="ECO:0007669"/>
    <property type="project" value="UniProtKB-SubCell"/>
</dbReference>
<dbReference type="Pfam" id="PF01414">
    <property type="entry name" value="DSL"/>
    <property type="match status" value="1"/>
</dbReference>
<evidence type="ECO:0000256" key="22">
    <source>
        <dbReference type="SAM" id="Phobius"/>
    </source>
</evidence>
<evidence type="ECO:0000313" key="25">
    <source>
        <dbReference type="EMBL" id="CAG2213677.1"/>
    </source>
</evidence>
<dbReference type="GO" id="GO:0048018">
    <property type="term" value="F:receptor ligand activity"/>
    <property type="evidence" value="ECO:0007669"/>
    <property type="project" value="UniProtKB-ARBA"/>
</dbReference>
<evidence type="ECO:0000259" key="24">
    <source>
        <dbReference type="PROSITE" id="PS51051"/>
    </source>
</evidence>
<dbReference type="GO" id="GO:0005112">
    <property type="term" value="F:Notch binding"/>
    <property type="evidence" value="ECO:0007669"/>
    <property type="project" value="InterPro"/>
</dbReference>
<dbReference type="SMART" id="SM00181">
    <property type="entry name" value="EGF"/>
    <property type="match status" value="16"/>
</dbReference>
<dbReference type="Proteomes" id="UP000683360">
    <property type="component" value="Unassembled WGS sequence"/>
</dbReference>
<reference evidence="25" key="1">
    <citation type="submission" date="2021-03" db="EMBL/GenBank/DDBJ databases">
        <authorList>
            <person name="Bekaert M."/>
        </authorList>
    </citation>
    <scope>NUCLEOTIDE SEQUENCE</scope>
</reference>
<dbReference type="Gene3D" id="2.10.25.10">
    <property type="entry name" value="Laminin"/>
    <property type="match status" value="15"/>
</dbReference>
<feature type="disulfide bond" evidence="18">
    <location>
        <begin position="859"/>
        <end position="868"/>
    </location>
</feature>
<feature type="domain" description="EGF-like" evidence="23">
    <location>
        <begin position="532"/>
        <end position="568"/>
    </location>
</feature>
<sequence length="1332" mass="148597">MDLMSSIEYFYIGEPTYLSDHVPISVILKCNICHTEHKSHKNFTQIGVKYRWENTSRDKMIEVLGENFIKQQIRDFEDSQFEQTFSGIDKATSDIKNIFESLANKSCKIVRYKKVKQKILNRKPWVDHEVRDLKKTIKAIGAKLRREPFNLELKYDGQIIERASYSGILLPGPDWYTRTHNGPTASLIYRIRVVCDLHYYNTTCTKFCRPRNDTFGHYKCDSHGDKVCMEGWMGSECDKAICKTGCSHGSCDTPGECRCAYGWQGELCDLCIPYPGCKHGSCNGSPWQCFCDLNWGGTLCDQDLNFCGRHHPCTNGGICLNSAPNQYDCKCPPGYSGNNCQRTDLACTSSPCLNEASCENVNGGFRCHCLPGWSGSLCEKNINECQSNPCLHEGTCVDDVNEYHCQCLSDWQGPQCQLSKTECSGSPCVNAHTCEDMLGDYICHCLKGWKGKNCDININDCHYQCQNGGRCIDLVADYHCSCTSGYTGRNCESEIMECNSSPCKNRAKCHDQIAGYSCECVLGYSGFNCEIDIDPCFPNPCRNGASCFNVQDDFYCHCTKDRKGRYCDEIKTTCDSDTCQGMKHYCSVLEADNTQGKSKIKRQRDTDKITVKSKLKSQRDTDEITAKSKLKSQRDTDEITAKSKLKSQRDTDEITAKSKLKSQRDQRNHVKSQRDTDKITAKSKLKSQRDTDKITAKSKLKMIDSCTIALPNNNSIGGVQLISSNVCGKHGICISRPGGQYSCVCDTGFTGAYCHENINDCLSNPCQNSGTCVDMVNSFQCICKEGYEGLLCNNNKNDCYPNPCRNRGSCLDLVADFICQCTNSWKGKTCALRDSHCDNSTCLNKGKCIDLETTFTCQCPDIYEGSTCQIRSINACDNLPCRNHGTCVNSGDTFTCLCKEGFEGSMCEININDCNPFPCYNGGRCIDGENWYICECANGFAGPDCRVNINECISDPCTFGSTCVDGIGSFKCICPPGRTGTLCAEVAGKMPSPLSCLFNRRTYPDKSKWEHECNSCSCENGVVTCSQIWCGPSNCLNNSIYVGNVLVCSEGQTCVIQTDKICFTPPCVPWGHCEDLRENKDTIPYHVDSNCESNSPQLSNNCAKISLIFDKSKTPAGVSVETICNTIRRLPVLKTLSNDQHVYVVCNLHKVRLNAVDILLSVEATKSNNQIDATLKTAIDNITQVISHKQTGSSALAAVVEVEVLMTMSDNTLTMESVYLIPVICSAIGVLGIVIIALLVVFHVRQKRRFERSNAHAEYIEQRTNNENEENLRRYKNPLFSETNKGAEHKKTKLEKELDKIEKVPCKSYQSPIPLTNHQQCLLQKQRSKTLT</sequence>
<proteinExistence type="predicted"/>
<keyword evidence="9 20" id="KW-0677">Repeat</keyword>
<comment type="caution">
    <text evidence="18">Lacks conserved residue(s) required for the propagation of feature annotation.</text>
</comment>
<dbReference type="GO" id="GO:0005509">
    <property type="term" value="F:calcium ion binding"/>
    <property type="evidence" value="ECO:0007669"/>
    <property type="project" value="InterPro"/>
</dbReference>
<feature type="region of interest" description="Disordered" evidence="21">
    <location>
        <begin position="628"/>
        <end position="691"/>
    </location>
</feature>
<dbReference type="SMART" id="SM00179">
    <property type="entry name" value="EGF_CA"/>
    <property type="match status" value="14"/>
</dbReference>
<keyword evidence="15" id="KW-0325">Glycoprotein</keyword>
<evidence type="ECO:0000256" key="18">
    <source>
        <dbReference type="PROSITE-ProRule" id="PRU00076"/>
    </source>
</evidence>
<keyword evidence="8 20" id="KW-0732">Signal</keyword>
<keyword evidence="16" id="KW-0206">Cytoskeleton</keyword>
<feature type="disulfide bond" evidence="18">
    <location>
        <begin position="331"/>
        <end position="340"/>
    </location>
</feature>
<feature type="domain" description="EGF-like" evidence="23">
    <location>
        <begin position="419"/>
        <end position="455"/>
    </location>
</feature>
<feature type="disulfide bond" evidence="18">
    <location>
        <begin position="445"/>
        <end position="454"/>
    </location>
</feature>
<feature type="disulfide bond" evidence="18">
    <location>
        <begin position="745"/>
        <end position="754"/>
    </location>
</feature>
<evidence type="ECO:0000256" key="20">
    <source>
        <dbReference type="RuleBase" id="RU280815"/>
    </source>
</evidence>
<dbReference type="EMBL" id="CAJPWZ010001378">
    <property type="protein sequence ID" value="CAG2213677.1"/>
    <property type="molecule type" value="Genomic_DNA"/>
</dbReference>
<evidence type="ECO:0000256" key="13">
    <source>
        <dbReference type="ARBA" id="ARBA00023136"/>
    </source>
</evidence>
<dbReference type="PROSITE" id="PS51051">
    <property type="entry name" value="DSL"/>
    <property type="match status" value="1"/>
</dbReference>
<dbReference type="FunFam" id="2.10.25.10:FF:000318">
    <property type="entry name" value="Eyes shut homolog"/>
    <property type="match status" value="1"/>
</dbReference>
<evidence type="ECO:0000313" key="26">
    <source>
        <dbReference type="Proteomes" id="UP000683360"/>
    </source>
</evidence>
<feature type="domain" description="EGF-like" evidence="23">
    <location>
        <begin position="948"/>
        <end position="984"/>
    </location>
</feature>
<name>A0A8S3S375_MYTED</name>
<feature type="disulfide bond" evidence="18">
    <location>
        <begin position="783"/>
        <end position="792"/>
    </location>
</feature>
<evidence type="ECO:0000256" key="7">
    <source>
        <dbReference type="ARBA" id="ARBA00022692"/>
    </source>
</evidence>
<feature type="disulfide bond" evidence="19">
    <location>
        <begin position="195"/>
        <end position="204"/>
    </location>
</feature>
<feature type="domain" description="EGF-like" evidence="23">
    <location>
        <begin position="494"/>
        <end position="530"/>
    </location>
</feature>
<feature type="disulfide bond" evidence="18">
    <location>
        <begin position="558"/>
        <end position="567"/>
    </location>
</feature>
<keyword evidence="11" id="KW-0914">Notch signaling pathway</keyword>
<dbReference type="FunFam" id="2.10.25.10:FF:000472">
    <property type="entry name" value="Uncharacterized protein, isoform A"/>
    <property type="match status" value="1"/>
</dbReference>
<evidence type="ECO:0000256" key="11">
    <source>
        <dbReference type="ARBA" id="ARBA00022976"/>
    </source>
</evidence>
<evidence type="ECO:0000256" key="10">
    <source>
        <dbReference type="ARBA" id="ARBA00022837"/>
    </source>
</evidence>
<dbReference type="FunFam" id="2.10.25.10:FF:000018">
    <property type="entry name" value="Delta-like 1"/>
    <property type="match status" value="1"/>
</dbReference>
<feature type="disulfide bond" evidence="18">
    <location>
        <begin position="821"/>
        <end position="830"/>
    </location>
</feature>
<dbReference type="InterPro" id="IPR000742">
    <property type="entry name" value="EGF"/>
</dbReference>
<feature type="disulfide bond" evidence="18">
    <location>
        <begin position="369"/>
        <end position="378"/>
    </location>
</feature>
<feature type="domain" description="EGF-like" evidence="23">
    <location>
        <begin position="795"/>
        <end position="831"/>
    </location>
</feature>
<dbReference type="PANTHER" id="PTHR12916:SF12">
    <property type="entry name" value="DELTA-LIKE PROTEIN"/>
    <property type="match status" value="1"/>
</dbReference>
<gene>
    <name evidence="25" type="ORF">MEDL_27577</name>
</gene>
<feature type="domain" description="EGF-like" evidence="23">
    <location>
        <begin position="303"/>
        <end position="341"/>
    </location>
</feature>
<dbReference type="PRINTS" id="PR02059">
    <property type="entry name" value="JAGGEDFAMILY"/>
</dbReference>
<dbReference type="FunFam" id="2.10.25.10:FF:000095">
    <property type="entry name" value="Notch, isoform B"/>
    <property type="match status" value="1"/>
</dbReference>
<dbReference type="FunFam" id="2.10.25.10:FF:000117">
    <property type="entry name" value="Delta-like protein"/>
    <property type="match status" value="2"/>
</dbReference>
<evidence type="ECO:0000256" key="12">
    <source>
        <dbReference type="ARBA" id="ARBA00022989"/>
    </source>
</evidence>
<evidence type="ECO:0000256" key="4">
    <source>
        <dbReference type="ARBA" id="ARBA00022473"/>
    </source>
</evidence>
<dbReference type="Pfam" id="PF12661">
    <property type="entry name" value="hEGF"/>
    <property type="match status" value="2"/>
</dbReference>
<feature type="disulfide bond" evidence="18">
    <location>
        <begin position="974"/>
        <end position="983"/>
    </location>
</feature>
<feature type="domain" description="EGF-like" evidence="23">
    <location>
        <begin position="910"/>
        <end position="946"/>
    </location>
</feature>
<feature type="disulfide bond" evidence="18">
    <location>
        <begin position="407"/>
        <end position="416"/>
    </location>
</feature>
<evidence type="ECO:0000256" key="5">
    <source>
        <dbReference type="ARBA" id="ARBA00022490"/>
    </source>
</evidence>
<keyword evidence="13 20" id="KW-0472">Membrane</keyword>
<evidence type="ECO:0000256" key="16">
    <source>
        <dbReference type="ARBA" id="ARBA00023212"/>
    </source>
</evidence>
<dbReference type="Pfam" id="PF07974">
    <property type="entry name" value="EGF_2"/>
    <property type="match status" value="1"/>
</dbReference>
<dbReference type="InterPro" id="IPR026219">
    <property type="entry name" value="Jagged/Serrate"/>
</dbReference>
<feature type="disulfide bond" evidence="18">
    <location>
        <begin position="482"/>
        <end position="491"/>
    </location>
</feature>
<evidence type="ECO:0000256" key="8">
    <source>
        <dbReference type="ARBA" id="ARBA00022729"/>
    </source>
</evidence>
<dbReference type="SMART" id="SM00051">
    <property type="entry name" value="DSL"/>
    <property type="match status" value="1"/>
</dbReference>
<comment type="function">
    <text evidence="20">Putative Notch ligand involved in the mediation of Notch signaling.</text>
</comment>
<dbReference type="InterPro" id="IPR013032">
    <property type="entry name" value="EGF-like_CS"/>
</dbReference>
<feature type="disulfide bond" evidence="19">
    <location>
        <begin position="208"/>
        <end position="220"/>
    </location>
</feature>
<feature type="transmembrane region" description="Helical" evidence="22">
    <location>
        <begin position="1219"/>
        <end position="1242"/>
    </location>
</feature>
<evidence type="ECO:0000256" key="21">
    <source>
        <dbReference type="SAM" id="MobiDB-lite"/>
    </source>
</evidence>
<dbReference type="PROSITE" id="PS00022">
    <property type="entry name" value="EGF_1"/>
    <property type="match status" value="15"/>
</dbReference>
<feature type="disulfide bond" evidence="19">
    <location>
        <begin position="228"/>
        <end position="237"/>
    </location>
</feature>
<dbReference type="GO" id="GO:0005829">
    <property type="term" value="C:cytosol"/>
    <property type="evidence" value="ECO:0007669"/>
    <property type="project" value="UniProtKB-ARBA"/>
</dbReference>
<feature type="domain" description="EGF-like" evidence="23">
    <location>
        <begin position="833"/>
        <end position="869"/>
    </location>
</feature>
<protein>
    <recommendedName>
        <fullName evidence="20">Delta-like protein</fullName>
    </recommendedName>
</protein>
<dbReference type="InterPro" id="IPR000152">
    <property type="entry name" value="EGF-type_Asp/Asn_hydroxyl_site"/>
</dbReference>
<dbReference type="PANTHER" id="PTHR12916">
    <property type="entry name" value="CYTOCHROME C OXIDASE POLYPEPTIDE VIC-2"/>
    <property type="match status" value="1"/>
</dbReference>
<feature type="disulfide bond" evidence="18">
    <location>
        <begin position="936"/>
        <end position="945"/>
    </location>
</feature>
<dbReference type="FunFam" id="2.10.25.10:FF:000061">
    <property type="entry name" value="Delta-like protein"/>
    <property type="match status" value="1"/>
</dbReference>
<evidence type="ECO:0000256" key="17">
    <source>
        <dbReference type="ARBA" id="ARBA00023273"/>
    </source>
</evidence>
<keyword evidence="4 20" id="KW-0217">Developmental protein</keyword>
<dbReference type="Pfam" id="PF00008">
    <property type="entry name" value="EGF"/>
    <property type="match status" value="10"/>
</dbReference>
<dbReference type="FunFam" id="2.10.25.10:FF:000824">
    <property type="entry name" value="Delta-like protein"/>
    <property type="match status" value="1"/>
</dbReference>
<evidence type="ECO:0000256" key="2">
    <source>
        <dbReference type="ARBA" id="ARBA00004316"/>
    </source>
</evidence>
<dbReference type="FunFam" id="2.10.25.10:FF:000294">
    <property type="entry name" value="Delta-like protein"/>
    <property type="match status" value="1"/>
</dbReference>
<keyword evidence="6 18" id="KW-0245">EGF-like domain</keyword>
<keyword evidence="17" id="KW-0966">Cell projection</keyword>
<feature type="domain" description="EGF-like" evidence="23">
    <location>
        <begin position="715"/>
        <end position="755"/>
    </location>
</feature>
<feature type="domain" description="DSL" evidence="24">
    <location>
        <begin position="193"/>
        <end position="237"/>
    </location>
</feature>
<keyword evidence="5" id="KW-0963">Cytoplasm</keyword>
<feature type="disulfide bond" evidence="18">
    <location>
        <begin position="898"/>
        <end position="907"/>
    </location>
</feature>
<dbReference type="FunFam" id="2.10.25.10:FF:000321">
    <property type="entry name" value="Protein delta homolog 1"/>
    <property type="match status" value="1"/>
</dbReference>
<dbReference type="InterPro" id="IPR013111">
    <property type="entry name" value="EGF_extracell"/>
</dbReference>